<proteinExistence type="inferred from homology"/>
<dbReference type="EMBL" id="BPMK01000001">
    <property type="protein sequence ID" value="GIZ50295.1"/>
    <property type="molecule type" value="Genomic_DNA"/>
</dbReference>
<accession>A0ABQ4PZG0</accession>
<reference evidence="5 6" key="1">
    <citation type="journal article" date="2022" name="Int. J. Syst. Evol. Microbiol.">
        <title>Noviherbaspirillum aridicola sp. nov., isolated from an arid soil in Pakistan.</title>
        <authorList>
            <person name="Khan I.U."/>
            <person name="Saqib M."/>
            <person name="Amin A."/>
            <person name="Hussain F."/>
            <person name="Li L."/>
            <person name="Liu Y.H."/>
            <person name="Fang B.Z."/>
            <person name="Ahmed I."/>
            <person name="Li W.J."/>
        </authorList>
    </citation>
    <scope>NUCLEOTIDE SEQUENCE [LARGE SCALE GENOMIC DNA]</scope>
    <source>
        <strain evidence="5 6">NCCP-691</strain>
    </source>
</reference>
<dbReference type="PANTHER" id="PTHR43567">
    <property type="entry name" value="FLAVOREDOXIN-RELATED-RELATED"/>
    <property type="match status" value="1"/>
</dbReference>
<name>A0ABQ4PZG0_9BURK</name>
<protein>
    <submittedName>
        <fullName evidence="5">Flavin reductase</fullName>
    </submittedName>
</protein>
<dbReference type="SMART" id="SM00903">
    <property type="entry name" value="Flavin_Reduct"/>
    <property type="match status" value="1"/>
</dbReference>
<sequence>MFKKLNPAKSYRLLESGPIVLVTTRAGGKNNVMTLGFHMMMQHEPALVGCIIGPWDYSYQALRETGECVIALPTVDLAQQVVDIGNCSGEEVDKFRRFGLTARSGESVEAPLIRECVANLECRVVDDAMVDRYNMFILQVENVWVDRARREQRLLHHRGDGVFIVDGETIDLGERMVRWRYLMDD</sequence>
<comment type="cofactor">
    <cofactor evidence="1">
        <name>FMN</name>
        <dbReference type="ChEBI" id="CHEBI:58210"/>
    </cofactor>
</comment>
<keyword evidence="2" id="KW-0285">Flavoprotein</keyword>
<evidence type="ECO:0000313" key="5">
    <source>
        <dbReference type="EMBL" id="GIZ50295.1"/>
    </source>
</evidence>
<dbReference type="Pfam" id="PF01613">
    <property type="entry name" value="Flavin_Reduct"/>
    <property type="match status" value="1"/>
</dbReference>
<evidence type="ECO:0000256" key="2">
    <source>
        <dbReference type="ARBA" id="ARBA00022630"/>
    </source>
</evidence>
<keyword evidence="6" id="KW-1185">Reference proteome</keyword>
<dbReference type="SUPFAM" id="SSF50475">
    <property type="entry name" value="FMN-binding split barrel"/>
    <property type="match status" value="1"/>
</dbReference>
<evidence type="ECO:0000259" key="4">
    <source>
        <dbReference type="SMART" id="SM00903"/>
    </source>
</evidence>
<organism evidence="5 6">
    <name type="scientific">Noviherbaspirillum aridicola</name>
    <dbReference type="NCBI Taxonomy" id="2849687"/>
    <lineage>
        <taxon>Bacteria</taxon>
        <taxon>Pseudomonadati</taxon>
        <taxon>Pseudomonadota</taxon>
        <taxon>Betaproteobacteria</taxon>
        <taxon>Burkholderiales</taxon>
        <taxon>Oxalobacteraceae</taxon>
        <taxon>Noviherbaspirillum</taxon>
    </lineage>
</organism>
<gene>
    <name evidence="5" type="ORF">NCCP691_03090</name>
</gene>
<comment type="caution">
    <text evidence="5">The sequence shown here is derived from an EMBL/GenBank/DDBJ whole genome shotgun (WGS) entry which is preliminary data.</text>
</comment>
<dbReference type="InterPro" id="IPR012349">
    <property type="entry name" value="Split_barrel_FMN-bd"/>
</dbReference>
<dbReference type="PANTHER" id="PTHR43567:SF1">
    <property type="entry name" value="FLAVOREDOXIN"/>
    <property type="match status" value="1"/>
</dbReference>
<evidence type="ECO:0000256" key="3">
    <source>
        <dbReference type="ARBA" id="ARBA00038054"/>
    </source>
</evidence>
<dbReference type="Gene3D" id="2.30.110.10">
    <property type="entry name" value="Electron Transport, Fmn-binding Protein, Chain A"/>
    <property type="match status" value="1"/>
</dbReference>
<dbReference type="InterPro" id="IPR052174">
    <property type="entry name" value="Flavoredoxin"/>
</dbReference>
<dbReference type="InterPro" id="IPR002563">
    <property type="entry name" value="Flavin_Rdtase-like_dom"/>
</dbReference>
<evidence type="ECO:0000313" key="6">
    <source>
        <dbReference type="Proteomes" id="UP000887222"/>
    </source>
</evidence>
<evidence type="ECO:0000256" key="1">
    <source>
        <dbReference type="ARBA" id="ARBA00001917"/>
    </source>
</evidence>
<comment type="similarity">
    <text evidence="3">Belongs to the flavoredoxin family.</text>
</comment>
<dbReference type="RefSeq" id="WP_220806465.1">
    <property type="nucleotide sequence ID" value="NZ_BPMK01000001.1"/>
</dbReference>
<feature type="domain" description="Flavin reductase like" evidence="4">
    <location>
        <begin position="12"/>
        <end position="163"/>
    </location>
</feature>
<dbReference type="Proteomes" id="UP000887222">
    <property type="component" value="Unassembled WGS sequence"/>
</dbReference>